<evidence type="ECO:0000259" key="6">
    <source>
        <dbReference type="Pfam" id="PF04085"/>
    </source>
</evidence>
<dbReference type="Gene3D" id="2.40.10.340">
    <property type="entry name" value="Rod shape-determining protein MreC, domain 1"/>
    <property type="match status" value="1"/>
</dbReference>
<evidence type="ECO:0000313" key="7">
    <source>
        <dbReference type="EMBL" id="NYG58279.1"/>
    </source>
</evidence>
<evidence type="ECO:0000256" key="1">
    <source>
        <dbReference type="ARBA" id="ARBA00009369"/>
    </source>
</evidence>
<dbReference type="GO" id="GO:0008360">
    <property type="term" value="P:regulation of cell shape"/>
    <property type="evidence" value="ECO:0007669"/>
    <property type="project" value="UniProtKB-KW"/>
</dbReference>
<evidence type="ECO:0000256" key="2">
    <source>
        <dbReference type="ARBA" id="ARBA00013855"/>
    </source>
</evidence>
<name>A0A7Y9RZN6_9ACTN</name>
<keyword evidence="8" id="KW-1185">Reference proteome</keyword>
<dbReference type="Pfam" id="PF04085">
    <property type="entry name" value="MreC"/>
    <property type="match status" value="1"/>
</dbReference>
<organism evidence="7 8">
    <name type="scientific">Nocardioides daedukensis</name>
    <dbReference type="NCBI Taxonomy" id="634462"/>
    <lineage>
        <taxon>Bacteria</taxon>
        <taxon>Bacillati</taxon>
        <taxon>Actinomycetota</taxon>
        <taxon>Actinomycetes</taxon>
        <taxon>Propionibacteriales</taxon>
        <taxon>Nocardioidaceae</taxon>
        <taxon>Nocardioides</taxon>
    </lineage>
</organism>
<reference evidence="7 8" key="1">
    <citation type="submission" date="2020-07" db="EMBL/GenBank/DDBJ databases">
        <title>Sequencing the genomes of 1000 actinobacteria strains.</title>
        <authorList>
            <person name="Klenk H.-P."/>
        </authorList>
    </citation>
    <scope>NUCLEOTIDE SEQUENCE [LARGE SCALE GENOMIC DNA]</scope>
    <source>
        <strain evidence="7 8">DSM 23819</strain>
    </source>
</reference>
<evidence type="ECO:0000256" key="5">
    <source>
        <dbReference type="PIRNR" id="PIRNR038471"/>
    </source>
</evidence>
<evidence type="ECO:0000256" key="3">
    <source>
        <dbReference type="ARBA" id="ARBA00022960"/>
    </source>
</evidence>
<dbReference type="GO" id="GO:0005886">
    <property type="term" value="C:plasma membrane"/>
    <property type="evidence" value="ECO:0007669"/>
    <property type="project" value="TreeGrafter"/>
</dbReference>
<accession>A0A7Y9RZN6</accession>
<keyword evidence="3 5" id="KW-0133">Cell shape</keyword>
<sequence>MEKRWKGAGARDKGRRSSGSVLVALLLAAATMITLDAQGGSDSPLEPLRRATGEAFGPVETFTAGVVRPFAAVPDYFTTRNNLRDEVTRLESENAALRRTVNSSDLDRNRLAEYDGLVKAASDTGYDLVPARVIAVGARQSFSNTVTIDAGSEAGLHADMTVINNDGLVGRVVRVTSTTSTVVLVLDPDSVVGARLASSMEMGFLSGRGVLDGEPRLDLDLMDDTIVASTGDVVSTWGSENGTPYVAGIPIGKVVSVYNSPRETARRAVIEPFVDFTALDLVGVVVPKGAKSDRSVIEAGEDR</sequence>
<dbReference type="Gene3D" id="2.40.10.350">
    <property type="entry name" value="Rod shape-determining protein MreC, domain 2"/>
    <property type="match status" value="1"/>
</dbReference>
<dbReference type="PANTHER" id="PTHR34138:SF1">
    <property type="entry name" value="CELL SHAPE-DETERMINING PROTEIN MREC"/>
    <property type="match status" value="1"/>
</dbReference>
<proteinExistence type="inferred from homology"/>
<feature type="domain" description="Rod shape-determining protein MreC beta-barrel core" evidence="6">
    <location>
        <begin position="139"/>
        <end position="285"/>
    </location>
</feature>
<dbReference type="InterPro" id="IPR055342">
    <property type="entry name" value="MreC_beta-barrel_core"/>
</dbReference>
<evidence type="ECO:0000313" key="8">
    <source>
        <dbReference type="Proteomes" id="UP000540656"/>
    </source>
</evidence>
<dbReference type="RefSeq" id="WP_179501455.1">
    <property type="nucleotide sequence ID" value="NZ_JACCAA010000001.1"/>
</dbReference>
<protein>
    <recommendedName>
        <fullName evidence="2 5">Cell shape-determining protein MreC</fullName>
    </recommendedName>
    <alternativeName>
        <fullName evidence="4 5">Cell shape protein MreC</fullName>
    </alternativeName>
</protein>
<dbReference type="Proteomes" id="UP000540656">
    <property type="component" value="Unassembled WGS sequence"/>
</dbReference>
<dbReference type="InterPro" id="IPR042175">
    <property type="entry name" value="Cell/Rod_MreC_2"/>
</dbReference>
<dbReference type="EMBL" id="JACCAA010000001">
    <property type="protein sequence ID" value="NYG58279.1"/>
    <property type="molecule type" value="Genomic_DNA"/>
</dbReference>
<dbReference type="PANTHER" id="PTHR34138">
    <property type="entry name" value="CELL SHAPE-DETERMINING PROTEIN MREC"/>
    <property type="match status" value="1"/>
</dbReference>
<dbReference type="PIRSF" id="PIRSF038471">
    <property type="entry name" value="MreC"/>
    <property type="match status" value="1"/>
</dbReference>
<dbReference type="InterPro" id="IPR007221">
    <property type="entry name" value="MreC"/>
</dbReference>
<comment type="similarity">
    <text evidence="1 5">Belongs to the MreC family.</text>
</comment>
<dbReference type="AlphaFoldDB" id="A0A7Y9RZN6"/>
<dbReference type="InterPro" id="IPR042177">
    <property type="entry name" value="Cell/Rod_1"/>
</dbReference>
<evidence type="ECO:0000256" key="4">
    <source>
        <dbReference type="ARBA" id="ARBA00032089"/>
    </source>
</evidence>
<comment type="function">
    <text evidence="5">Involved in formation and maintenance of cell shape.</text>
</comment>
<gene>
    <name evidence="7" type="ORF">BJ980_001202</name>
</gene>
<comment type="caution">
    <text evidence="7">The sequence shown here is derived from an EMBL/GenBank/DDBJ whole genome shotgun (WGS) entry which is preliminary data.</text>
</comment>